<keyword evidence="2" id="KW-0812">Transmembrane</keyword>
<dbReference type="Proteomes" id="UP000319976">
    <property type="component" value="Chromosome"/>
</dbReference>
<keyword evidence="4" id="KW-1185">Reference proteome</keyword>
<dbReference type="PANTHER" id="PTHR30386:SF17">
    <property type="entry name" value="ALKALINE PROTEASE SECRETION PROTEIN APRE"/>
    <property type="match status" value="1"/>
</dbReference>
<evidence type="ECO:0000256" key="1">
    <source>
        <dbReference type="SAM" id="Coils"/>
    </source>
</evidence>
<gene>
    <name evidence="3" type="ORF">V22_34200</name>
</gene>
<dbReference type="PANTHER" id="PTHR30386">
    <property type="entry name" value="MEMBRANE FUSION SUBUNIT OF EMRAB-TOLC MULTIDRUG EFFLUX PUMP"/>
    <property type="match status" value="1"/>
</dbReference>
<dbReference type="KEGG" id="chya:V22_34200"/>
<organism evidence="3 4">
    <name type="scientific">Calycomorphotria hydatis</name>
    <dbReference type="NCBI Taxonomy" id="2528027"/>
    <lineage>
        <taxon>Bacteria</taxon>
        <taxon>Pseudomonadati</taxon>
        <taxon>Planctomycetota</taxon>
        <taxon>Planctomycetia</taxon>
        <taxon>Planctomycetales</taxon>
        <taxon>Planctomycetaceae</taxon>
        <taxon>Calycomorphotria</taxon>
    </lineage>
</organism>
<dbReference type="EMBL" id="CP036316">
    <property type="protein sequence ID" value="QDT66155.1"/>
    <property type="molecule type" value="Genomic_DNA"/>
</dbReference>
<feature type="transmembrane region" description="Helical" evidence="2">
    <location>
        <begin position="20"/>
        <end position="38"/>
    </location>
</feature>
<keyword evidence="1" id="KW-0175">Coiled coil</keyword>
<keyword evidence="2" id="KW-1133">Transmembrane helix</keyword>
<protein>
    <submittedName>
        <fullName evidence="3">HlyD family secretion protein</fullName>
    </submittedName>
</protein>
<feature type="coiled-coil region" evidence="1">
    <location>
        <begin position="87"/>
        <end position="143"/>
    </location>
</feature>
<keyword evidence="2" id="KW-0472">Membrane</keyword>
<dbReference type="InterPro" id="IPR050739">
    <property type="entry name" value="MFP"/>
</dbReference>
<dbReference type="AlphaFoldDB" id="A0A517TCQ6"/>
<reference evidence="3 4" key="1">
    <citation type="submission" date="2019-02" db="EMBL/GenBank/DDBJ databases">
        <title>Deep-cultivation of Planctomycetes and their phenomic and genomic characterization uncovers novel biology.</title>
        <authorList>
            <person name="Wiegand S."/>
            <person name="Jogler M."/>
            <person name="Boedeker C."/>
            <person name="Pinto D."/>
            <person name="Vollmers J."/>
            <person name="Rivas-Marin E."/>
            <person name="Kohn T."/>
            <person name="Peeters S.H."/>
            <person name="Heuer A."/>
            <person name="Rast P."/>
            <person name="Oberbeckmann S."/>
            <person name="Bunk B."/>
            <person name="Jeske O."/>
            <person name="Meyerdierks A."/>
            <person name="Storesund J.E."/>
            <person name="Kallscheuer N."/>
            <person name="Luecker S."/>
            <person name="Lage O.M."/>
            <person name="Pohl T."/>
            <person name="Merkel B.J."/>
            <person name="Hornburger P."/>
            <person name="Mueller R.-W."/>
            <person name="Bruemmer F."/>
            <person name="Labrenz M."/>
            <person name="Spormann A.M."/>
            <person name="Op den Camp H."/>
            <person name="Overmann J."/>
            <person name="Amann R."/>
            <person name="Jetten M.S.M."/>
            <person name="Mascher T."/>
            <person name="Medema M.H."/>
            <person name="Devos D.P."/>
            <person name="Kaster A.-K."/>
            <person name="Ovreas L."/>
            <person name="Rohde M."/>
            <person name="Galperin M.Y."/>
            <person name="Jogler C."/>
        </authorList>
    </citation>
    <scope>NUCLEOTIDE SEQUENCE [LARGE SCALE GENOMIC DNA]</scope>
    <source>
        <strain evidence="3 4">V22</strain>
    </source>
</reference>
<proteinExistence type="predicted"/>
<dbReference type="OrthoDB" id="209550at2"/>
<evidence type="ECO:0000256" key="2">
    <source>
        <dbReference type="SAM" id="Phobius"/>
    </source>
</evidence>
<evidence type="ECO:0000313" key="3">
    <source>
        <dbReference type="EMBL" id="QDT66155.1"/>
    </source>
</evidence>
<dbReference type="Gene3D" id="2.40.30.170">
    <property type="match status" value="1"/>
</dbReference>
<evidence type="ECO:0000313" key="4">
    <source>
        <dbReference type="Proteomes" id="UP000319976"/>
    </source>
</evidence>
<name>A0A517TCQ6_9PLAN</name>
<dbReference type="RefSeq" id="WP_145265023.1">
    <property type="nucleotide sequence ID" value="NZ_CP036316.1"/>
</dbReference>
<sequence>MSHDPFAEQPTSWFHRPGGLLLIAAAGIFCITFTMLCIQQDQTDSYAAMLQAETRTISAPTSGRLISIKCDPQDIVKPNDVIAVIECTELVHQIRREEEKLKAMKADYDTAQANAAMNLTWRLKQVDHELHLLQMELAELYRRQLNTRLREQALLTGQSIAELDPLPPNAIFQAAWPKDKVGRHVIELLSETTVENQREVIDTQVQLMEDRIADLETLKNKLPEEVRWAAGLELLEQDIIEQAGKIDSLNARHPQQKVLACCHGELTSLCKEPNTLITAEETIGEIVDQEQRSLLTMLPTHMAGELHLGASMLITFSGYEQEEFTGEVVHIKLPTTSPETARNAKAAVTIVPNNREWPTLPIGSAATVRLAKH</sequence>
<accession>A0A517TCQ6</accession>